<gene>
    <name evidence="3" type="primary">pol</name>
    <name evidence="3" type="ORF">SNAT2548_LOCUS3873</name>
</gene>
<evidence type="ECO:0000256" key="1">
    <source>
        <dbReference type="SAM" id="MobiDB-lite"/>
    </source>
</evidence>
<accession>A0A812IE89</accession>
<protein>
    <submittedName>
        <fullName evidence="3">Pol protein</fullName>
    </submittedName>
</protein>
<dbReference type="InterPro" id="IPR043502">
    <property type="entry name" value="DNA/RNA_pol_sf"/>
</dbReference>
<dbReference type="InterPro" id="IPR036691">
    <property type="entry name" value="Endo/exonu/phosph_ase_sf"/>
</dbReference>
<dbReference type="CDD" id="cd01650">
    <property type="entry name" value="RT_nLTR_like"/>
    <property type="match status" value="1"/>
</dbReference>
<feature type="region of interest" description="Disordered" evidence="1">
    <location>
        <begin position="231"/>
        <end position="251"/>
    </location>
</feature>
<evidence type="ECO:0000313" key="4">
    <source>
        <dbReference type="Proteomes" id="UP000604046"/>
    </source>
</evidence>
<proteinExistence type="predicted"/>
<feature type="region of interest" description="Disordered" evidence="1">
    <location>
        <begin position="128"/>
        <end position="149"/>
    </location>
</feature>
<name>A0A812IE89_9DINO</name>
<dbReference type="InterPro" id="IPR000477">
    <property type="entry name" value="RT_dom"/>
</dbReference>
<comment type="caution">
    <text evidence="3">The sequence shown here is derived from an EMBL/GenBank/DDBJ whole genome shotgun (WGS) entry which is preliminary data.</text>
</comment>
<organism evidence="3 4">
    <name type="scientific">Symbiodinium natans</name>
    <dbReference type="NCBI Taxonomy" id="878477"/>
    <lineage>
        <taxon>Eukaryota</taxon>
        <taxon>Sar</taxon>
        <taxon>Alveolata</taxon>
        <taxon>Dinophyceae</taxon>
        <taxon>Suessiales</taxon>
        <taxon>Symbiodiniaceae</taxon>
        <taxon>Symbiodinium</taxon>
    </lineage>
</organism>
<sequence>MKQPDQFMIEGYTITHSATEEYDSKGKPTQTFTGVSLITAPHLTPTITDLTCVDGRFLRFTIDTVEAPLSILAVYAPHNQREQQCRDQFWQALTTQLSTHRERTPLLVVGDFNALALDELAAIPHATGPHFVPGKTAEEDEPDDAAEGDTNQRQFHDLLASQDYCLPQSWMQKAPRNRHTHKRPNGDLVQLDHAIIHKDWRNIIHDIHTLPGAALNSNHYLVKVELQLRTKEAKRTPPKPRHSRTPTAAQRQAYNNHIKQNLDAITPTTDYSQPPPQLPLQSQPHEQWQSLQAATKEAISDHIPTTASFPKHPWISQATWQLIQQRSAARLAQRFDLEAQLHKDIRKQARKDKTQWLKERLAESEATLDPRQKWKWIKRVRSDYKPRPNTCEHWAAPPTPYTGPTDPIHPAAAVDLSPITTAELNAALKELAHNKAAGPDSIPAEAWQWLDDHNQEALLRVLNQALLTATIPDDWHHAIVVEIYKGKGPLTDPASYRPISLLNTSYKLFAKIIHTRLQAALDDRLRETQYGFRATRSTSQPIHIVRRLIERAEATGQTLYTIFLDWEKAFDKIHPDALLTALSRYGVPPHLTALINNIYTSPQFTVAAAGKQSTREQASAGIRQGCPLSPYLFLIVHGMVMHDVDRELTAHGGSLPWLYSQNQPFYDLAYADDTALIASTAHRAEQLLHILQRIAAHSNLHLNLKKCVLLRSPTSQNTVHFHNGAPLTIEQHAKYLGVTISSDGSSHKDVLTRVAKARKHFNSLHQFWRNTDLTLKWKLRIYNAVFIPLVTYGLESAALTKGDLNRLEAFHSQSLRKILHFKSTYYTEVLNPTARTYTNQEARQEESSMENSALQFFGTGF</sequence>
<dbReference type="EMBL" id="CAJNDS010000236">
    <property type="protein sequence ID" value="CAE7032094.1"/>
    <property type="molecule type" value="Genomic_DNA"/>
</dbReference>
<dbReference type="AlphaFoldDB" id="A0A812IE89"/>
<reference evidence="3" key="1">
    <citation type="submission" date="2021-02" db="EMBL/GenBank/DDBJ databases">
        <authorList>
            <person name="Dougan E. K."/>
            <person name="Rhodes N."/>
            <person name="Thang M."/>
            <person name="Chan C."/>
        </authorList>
    </citation>
    <scope>NUCLEOTIDE SEQUENCE</scope>
</reference>
<dbReference type="SUPFAM" id="SSF56672">
    <property type="entry name" value="DNA/RNA polymerases"/>
    <property type="match status" value="1"/>
</dbReference>
<keyword evidence="4" id="KW-1185">Reference proteome</keyword>
<dbReference type="SUPFAM" id="SSF56219">
    <property type="entry name" value="DNase I-like"/>
    <property type="match status" value="1"/>
</dbReference>
<evidence type="ECO:0000259" key="2">
    <source>
        <dbReference type="PROSITE" id="PS50878"/>
    </source>
</evidence>
<dbReference type="Pfam" id="PF00078">
    <property type="entry name" value="RVT_1"/>
    <property type="match status" value="1"/>
</dbReference>
<dbReference type="OrthoDB" id="416701at2759"/>
<feature type="domain" description="Reverse transcriptase" evidence="2">
    <location>
        <begin position="464"/>
        <end position="740"/>
    </location>
</feature>
<evidence type="ECO:0000313" key="3">
    <source>
        <dbReference type="EMBL" id="CAE7032094.1"/>
    </source>
</evidence>
<dbReference type="Proteomes" id="UP000604046">
    <property type="component" value="Unassembled WGS sequence"/>
</dbReference>
<dbReference type="PANTHER" id="PTHR19446">
    <property type="entry name" value="REVERSE TRANSCRIPTASES"/>
    <property type="match status" value="1"/>
</dbReference>
<dbReference type="Gene3D" id="3.60.10.10">
    <property type="entry name" value="Endonuclease/exonuclease/phosphatase"/>
    <property type="match status" value="1"/>
</dbReference>
<feature type="compositionally biased region" description="Acidic residues" evidence="1">
    <location>
        <begin position="138"/>
        <end position="147"/>
    </location>
</feature>
<dbReference type="PROSITE" id="PS50878">
    <property type="entry name" value="RT_POL"/>
    <property type="match status" value="1"/>
</dbReference>